<protein>
    <recommendedName>
        <fullName evidence="4">Intracellular septation protein A</fullName>
    </recommendedName>
</protein>
<evidence type="ECO:0008006" key="4">
    <source>
        <dbReference type="Google" id="ProtNLM"/>
    </source>
</evidence>
<feature type="transmembrane region" description="Helical" evidence="1">
    <location>
        <begin position="62"/>
        <end position="82"/>
    </location>
</feature>
<reference evidence="2" key="1">
    <citation type="submission" date="2021-04" db="EMBL/GenBank/DDBJ databases">
        <title>Pseudonocardia sp. nov., isolated from sandy soil of mangrove forest.</title>
        <authorList>
            <person name="Zan Z."/>
            <person name="Huang R."/>
            <person name="Liu W."/>
        </authorList>
    </citation>
    <scope>NUCLEOTIDE SEQUENCE</scope>
    <source>
        <strain evidence="2">S2-4</strain>
    </source>
</reference>
<gene>
    <name evidence="2" type="ORF">KDL28_07280</name>
</gene>
<keyword evidence="1" id="KW-1133">Transmembrane helix</keyword>
<keyword evidence="3" id="KW-1185">Reference proteome</keyword>
<dbReference type="RefSeq" id="WP_252436551.1">
    <property type="nucleotide sequence ID" value="NZ_JAGSOV010000015.1"/>
</dbReference>
<dbReference type="Proteomes" id="UP001165283">
    <property type="component" value="Unassembled WGS sequence"/>
</dbReference>
<sequence length="213" mass="23289">MAENRSVPPLVRTLALDVAAPLAVFYGLHAWGVGDVPALLASAVPPLLHAGYTGLRERRVDAIGVAVLAATLLSLLATLLGSGGPRELLARGVWLTAPFGLWTLASAFTRRPLCFTVSRSMMPGRVVVMDRLWETNARFRRAWRDITITWGAVSLTDSALRLVMAYTLPVAWVPALDTALTFVTIAALQPPTWFFLWRAGVWNELFGRRRVAA</sequence>
<dbReference type="NCBIfam" id="NF041646">
    <property type="entry name" value="VC0807_fam"/>
    <property type="match status" value="1"/>
</dbReference>
<proteinExistence type="predicted"/>
<evidence type="ECO:0000313" key="3">
    <source>
        <dbReference type="Proteomes" id="UP001165283"/>
    </source>
</evidence>
<evidence type="ECO:0000256" key="1">
    <source>
        <dbReference type="SAM" id="Phobius"/>
    </source>
</evidence>
<organism evidence="2 3">
    <name type="scientific">Pseudonocardia humida</name>
    <dbReference type="NCBI Taxonomy" id="2800819"/>
    <lineage>
        <taxon>Bacteria</taxon>
        <taxon>Bacillati</taxon>
        <taxon>Actinomycetota</taxon>
        <taxon>Actinomycetes</taxon>
        <taxon>Pseudonocardiales</taxon>
        <taxon>Pseudonocardiaceae</taxon>
        <taxon>Pseudonocardia</taxon>
    </lineage>
</organism>
<comment type="caution">
    <text evidence="2">The sequence shown here is derived from an EMBL/GenBank/DDBJ whole genome shotgun (WGS) entry which is preliminary data.</text>
</comment>
<feature type="transmembrane region" description="Helical" evidence="1">
    <location>
        <begin position="179"/>
        <end position="200"/>
    </location>
</feature>
<name>A0ABT0ZW12_9PSEU</name>
<feature type="transmembrane region" description="Helical" evidence="1">
    <location>
        <begin position="148"/>
        <end position="173"/>
    </location>
</feature>
<keyword evidence="1" id="KW-0812">Transmembrane</keyword>
<evidence type="ECO:0000313" key="2">
    <source>
        <dbReference type="EMBL" id="MCO1654858.1"/>
    </source>
</evidence>
<accession>A0ABT0ZW12</accession>
<feature type="transmembrane region" description="Helical" evidence="1">
    <location>
        <begin position="88"/>
        <end position="109"/>
    </location>
</feature>
<dbReference type="EMBL" id="JAGSOV010000015">
    <property type="protein sequence ID" value="MCO1654858.1"/>
    <property type="molecule type" value="Genomic_DNA"/>
</dbReference>
<keyword evidence="1" id="KW-0472">Membrane</keyword>